<dbReference type="InterPro" id="IPR004107">
    <property type="entry name" value="Integrase_SAM-like_N"/>
</dbReference>
<dbReference type="PROSITE" id="PS51900">
    <property type="entry name" value="CB"/>
    <property type="match status" value="1"/>
</dbReference>
<dbReference type="AlphaFoldDB" id="A0A2N5ZHJ7"/>
<dbReference type="InterPro" id="IPR044068">
    <property type="entry name" value="CB"/>
</dbReference>
<dbReference type="InterPro" id="IPR013762">
    <property type="entry name" value="Integrase-like_cat_sf"/>
</dbReference>
<evidence type="ECO:0000256" key="5">
    <source>
        <dbReference type="ARBA" id="ARBA00022908"/>
    </source>
</evidence>
<evidence type="ECO:0000256" key="3">
    <source>
        <dbReference type="ARBA" id="ARBA00022618"/>
    </source>
</evidence>
<evidence type="ECO:0000259" key="10">
    <source>
        <dbReference type="PROSITE" id="PS51898"/>
    </source>
</evidence>
<evidence type="ECO:0000256" key="1">
    <source>
        <dbReference type="ARBA" id="ARBA00004496"/>
    </source>
</evidence>
<sequence>MKERYLKYIKDFRDFLSLEKNRSALTLKAYSADVFRFLEWLEEKSLDIDCLKPVHFRAFMSFLQRNGNSPRSVGRNISSIHTFFKYLKRQNFISSDSSSVISLPKLKKSLPKFVHHYEIDELLSIPDTNTFLGVRDRLIFELLYATGIRVSELVNL</sequence>
<evidence type="ECO:0000256" key="4">
    <source>
        <dbReference type="ARBA" id="ARBA00022829"/>
    </source>
</evidence>
<dbReference type="Gene3D" id="1.10.443.10">
    <property type="entry name" value="Intergrase catalytic core"/>
    <property type="match status" value="1"/>
</dbReference>
<dbReference type="InterPro" id="IPR010998">
    <property type="entry name" value="Integrase_recombinase_N"/>
</dbReference>
<dbReference type="Gene3D" id="1.10.150.130">
    <property type="match status" value="1"/>
</dbReference>
<dbReference type="GO" id="GO:0051301">
    <property type="term" value="P:cell division"/>
    <property type="evidence" value="ECO:0007669"/>
    <property type="project" value="UniProtKB-KW"/>
</dbReference>
<dbReference type="EMBL" id="PKTG01000071">
    <property type="protein sequence ID" value="PLX18139.1"/>
    <property type="molecule type" value="Genomic_DNA"/>
</dbReference>
<dbReference type="PANTHER" id="PTHR30349">
    <property type="entry name" value="PHAGE INTEGRASE-RELATED"/>
    <property type="match status" value="1"/>
</dbReference>
<dbReference type="Pfam" id="PF00589">
    <property type="entry name" value="Phage_integrase"/>
    <property type="match status" value="1"/>
</dbReference>
<reference evidence="12 13" key="1">
    <citation type="submission" date="2017-11" db="EMBL/GenBank/DDBJ databases">
        <title>Genome-resolved metagenomics identifies genetic mobility, metabolic interactions, and unexpected diversity in perchlorate-reducing communities.</title>
        <authorList>
            <person name="Barnum T.P."/>
            <person name="Figueroa I.A."/>
            <person name="Carlstrom C.I."/>
            <person name="Lucas L.N."/>
            <person name="Engelbrektson A.L."/>
            <person name="Coates J.D."/>
        </authorList>
    </citation>
    <scope>NUCLEOTIDE SEQUENCE [LARGE SCALE GENOMIC DNA]</scope>
    <source>
        <strain evidence="12">BM706</strain>
    </source>
</reference>
<evidence type="ECO:0000256" key="9">
    <source>
        <dbReference type="PROSITE-ProRule" id="PRU01248"/>
    </source>
</evidence>
<protein>
    <submittedName>
        <fullName evidence="12">Tyrosine recombinase XerD</fullName>
    </submittedName>
</protein>
<feature type="non-terminal residue" evidence="12">
    <location>
        <position position="156"/>
    </location>
</feature>
<evidence type="ECO:0000256" key="2">
    <source>
        <dbReference type="ARBA" id="ARBA00022490"/>
    </source>
</evidence>
<gene>
    <name evidence="12" type="ORF">C0601_05610</name>
</gene>
<dbReference type="InterPro" id="IPR002104">
    <property type="entry name" value="Integrase_catalytic"/>
</dbReference>
<keyword evidence="4" id="KW-0159">Chromosome partition</keyword>
<keyword evidence="7" id="KW-0233">DNA recombination</keyword>
<dbReference type="GO" id="GO:0007059">
    <property type="term" value="P:chromosome segregation"/>
    <property type="evidence" value="ECO:0007669"/>
    <property type="project" value="UniProtKB-KW"/>
</dbReference>
<keyword evidence="8" id="KW-0131">Cell cycle</keyword>
<dbReference type="PROSITE" id="PS51898">
    <property type="entry name" value="TYR_RECOMBINASE"/>
    <property type="match status" value="1"/>
</dbReference>
<dbReference type="GO" id="GO:0015074">
    <property type="term" value="P:DNA integration"/>
    <property type="evidence" value="ECO:0007669"/>
    <property type="project" value="UniProtKB-KW"/>
</dbReference>
<keyword evidence="5" id="KW-0229">DNA integration</keyword>
<organism evidence="12 13">
    <name type="scientific">Muiribacterium halophilum</name>
    <dbReference type="NCBI Taxonomy" id="2053465"/>
    <lineage>
        <taxon>Bacteria</taxon>
        <taxon>Candidatus Muiribacteriota</taxon>
        <taxon>Candidatus Muiribacteriia</taxon>
        <taxon>Candidatus Muiribacteriales</taxon>
        <taxon>Candidatus Muiribacteriaceae</taxon>
        <taxon>Candidatus Muiribacterium</taxon>
    </lineage>
</organism>
<accession>A0A2N5ZHJ7</accession>
<keyword evidence="3" id="KW-0132">Cell division</keyword>
<proteinExistence type="predicted"/>
<evidence type="ECO:0000259" key="11">
    <source>
        <dbReference type="PROSITE" id="PS51900"/>
    </source>
</evidence>
<feature type="domain" description="Tyr recombinase" evidence="10">
    <location>
        <begin position="109"/>
        <end position="156"/>
    </location>
</feature>
<evidence type="ECO:0000256" key="6">
    <source>
        <dbReference type="ARBA" id="ARBA00023125"/>
    </source>
</evidence>
<comment type="caution">
    <text evidence="12">The sequence shown here is derived from an EMBL/GenBank/DDBJ whole genome shotgun (WGS) entry which is preliminary data.</text>
</comment>
<dbReference type="InterPro" id="IPR050090">
    <property type="entry name" value="Tyrosine_recombinase_XerCD"/>
</dbReference>
<keyword evidence="2" id="KW-0963">Cytoplasm</keyword>
<dbReference type="GO" id="GO:0006310">
    <property type="term" value="P:DNA recombination"/>
    <property type="evidence" value="ECO:0007669"/>
    <property type="project" value="UniProtKB-KW"/>
</dbReference>
<keyword evidence="6 9" id="KW-0238">DNA-binding</keyword>
<name>A0A2N5ZHJ7_MUIH1</name>
<comment type="subcellular location">
    <subcellularLocation>
        <location evidence="1">Cytoplasm</location>
    </subcellularLocation>
</comment>
<evidence type="ECO:0000256" key="7">
    <source>
        <dbReference type="ARBA" id="ARBA00023172"/>
    </source>
</evidence>
<dbReference type="Pfam" id="PF02899">
    <property type="entry name" value="Phage_int_SAM_1"/>
    <property type="match status" value="1"/>
</dbReference>
<dbReference type="GO" id="GO:0003677">
    <property type="term" value="F:DNA binding"/>
    <property type="evidence" value="ECO:0007669"/>
    <property type="project" value="UniProtKB-UniRule"/>
</dbReference>
<dbReference type="PANTHER" id="PTHR30349:SF77">
    <property type="entry name" value="TYROSINE RECOMBINASE XERC"/>
    <property type="match status" value="1"/>
</dbReference>
<evidence type="ECO:0000256" key="8">
    <source>
        <dbReference type="ARBA" id="ARBA00023306"/>
    </source>
</evidence>
<dbReference type="GO" id="GO:0005737">
    <property type="term" value="C:cytoplasm"/>
    <property type="evidence" value="ECO:0007669"/>
    <property type="project" value="UniProtKB-SubCell"/>
</dbReference>
<dbReference type="Proteomes" id="UP000234857">
    <property type="component" value="Unassembled WGS sequence"/>
</dbReference>
<dbReference type="InterPro" id="IPR011010">
    <property type="entry name" value="DNA_brk_join_enz"/>
</dbReference>
<feature type="domain" description="Core-binding (CB)" evidence="11">
    <location>
        <begin position="1"/>
        <end position="88"/>
    </location>
</feature>
<evidence type="ECO:0000313" key="12">
    <source>
        <dbReference type="EMBL" id="PLX18139.1"/>
    </source>
</evidence>
<dbReference type="SUPFAM" id="SSF56349">
    <property type="entry name" value="DNA breaking-rejoining enzymes"/>
    <property type="match status" value="1"/>
</dbReference>
<evidence type="ECO:0000313" key="13">
    <source>
        <dbReference type="Proteomes" id="UP000234857"/>
    </source>
</evidence>